<evidence type="ECO:0000313" key="3">
    <source>
        <dbReference type="EMBL" id="OPB41153.1"/>
    </source>
</evidence>
<dbReference type="AlphaFoldDB" id="A0A1T3CJ79"/>
<dbReference type="Pfam" id="PF01757">
    <property type="entry name" value="Acyl_transf_3"/>
    <property type="match status" value="1"/>
</dbReference>
<feature type="transmembrane region" description="Helical" evidence="1">
    <location>
        <begin position="53"/>
        <end position="74"/>
    </location>
</feature>
<feature type="transmembrane region" description="Helical" evidence="1">
    <location>
        <begin position="12"/>
        <end position="33"/>
    </location>
</feature>
<keyword evidence="1" id="KW-0472">Membrane</keyword>
<comment type="caution">
    <text evidence="3">The sequence shown here is derived from an EMBL/GenBank/DDBJ whole genome shotgun (WGS) entry which is preliminary data.</text>
</comment>
<evidence type="ECO:0000259" key="2">
    <source>
        <dbReference type="Pfam" id="PF01757"/>
    </source>
</evidence>
<name>A0A1T3CJ79_9HYPO</name>
<dbReference type="GO" id="GO:0016747">
    <property type="term" value="F:acyltransferase activity, transferring groups other than amino-acyl groups"/>
    <property type="evidence" value="ECO:0007669"/>
    <property type="project" value="InterPro"/>
</dbReference>
<dbReference type="InterPro" id="IPR032345">
    <property type="entry name" value="PnbB"/>
</dbReference>
<reference evidence="3 4" key="1">
    <citation type="submission" date="2016-04" db="EMBL/GenBank/DDBJ databases">
        <title>Multiple horizontal gene transfer events from other fungi enriched the ability of the initially mycotrophic fungus Trichoderma (Ascomycota) to feed on dead plant biomass.</title>
        <authorList>
            <person name="Atanasova L."/>
            <person name="Chenthamara K."/>
            <person name="Zhang J."/>
            <person name="Grujic M."/>
            <person name="Henrissat B."/>
            <person name="Kuo A."/>
            <person name="Aertz A."/>
            <person name="Salamov A."/>
            <person name="Lipzen A."/>
            <person name="Labutti K."/>
            <person name="Barry K."/>
            <person name="Miao Y."/>
            <person name="Rahimi M.J."/>
            <person name="Shen Q."/>
            <person name="Grigoriev I.V."/>
            <person name="Kubicek C.P."/>
            <person name="Druzhinina I.S."/>
        </authorList>
    </citation>
    <scope>NUCLEOTIDE SEQUENCE [LARGE SCALE GENOMIC DNA]</scope>
    <source>
        <strain evidence="3 4">NJAU 4742</strain>
    </source>
</reference>
<feature type="domain" description="Acyltransferase 3" evidence="2">
    <location>
        <begin position="5"/>
        <end position="279"/>
    </location>
</feature>
<protein>
    <recommendedName>
        <fullName evidence="2">Acyltransferase 3 domain-containing protein</fullName>
    </recommendedName>
</protein>
<dbReference type="Proteomes" id="UP000191004">
    <property type="component" value="Unassembled WGS sequence"/>
</dbReference>
<sequence>MSRAVWLDGLRGIAAAIVATDHYFMGAVLHAGFRSFWADPPEENRKLMQLPPFRLIFAAHAMVPLFFVISGYAISINLIRLRTANNSEGFLRRLSSAATRRGLRIYLPVFCITVISQILFFLNLFSWVPGDDIVWGRKPWVAPWFHVTFVGRYMLDNINIIAIQYNGGLNGQLWTMALEFRGSCVIYLALLGLAFWKPKPRLWLLVASMVYWFYFGYWDVVGFLAGYWLAELQVLSESQTVNTEVEYLAWLKPYIPVQARSVDFSTIQTWVMFVVGIWFLCLSDDGALPPGYQFLQIAESSRWDGNWGTIDKSWKTVGSVLVVSAISATERLRVNIVGVRPILVLHVVKMETTRSIHPNQQKLIDRAREFLAEVEDLTPGKDLEATLNRDYGPGNPYYDDFCRLIRQALENDEGWVAVDEIDGPKYRRTRISPPSELNRHFSITTVYMDSQEEYRGQYHLHPYGELNCVVQLDSSAELMGMSGWQGSGWTSPGPGTHHYPEVRGGALVALFFLPAGRISYKRAKPGDPQPIAI</sequence>
<feature type="transmembrane region" description="Helical" evidence="1">
    <location>
        <begin position="202"/>
        <end position="230"/>
    </location>
</feature>
<evidence type="ECO:0000313" key="4">
    <source>
        <dbReference type="Proteomes" id="UP000191004"/>
    </source>
</evidence>
<feature type="transmembrane region" description="Helical" evidence="1">
    <location>
        <begin position="173"/>
        <end position="195"/>
    </location>
</feature>
<accession>A0A1T3CJ79</accession>
<dbReference type="InterPro" id="IPR050879">
    <property type="entry name" value="Acyltransferase_3"/>
</dbReference>
<dbReference type="InterPro" id="IPR002656">
    <property type="entry name" value="Acyl_transf_3_dom"/>
</dbReference>
<proteinExistence type="predicted"/>
<keyword evidence="4" id="KW-1185">Reference proteome</keyword>
<organism evidence="3 4">
    <name type="scientific">Trichoderma guizhouense</name>
    <dbReference type="NCBI Taxonomy" id="1491466"/>
    <lineage>
        <taxon>Eukaryota</taxon>
        <taxon>Fungi</taxon>
        <taxon>Dikarya</taxon>
        <taxon>Ascomycota</taxon>
        <taxon>Pezizomycotina</taxon>
        <taxon>Sordariomycetes</taxon>
        <taxon>Hypocreomycetidae</taxon>
        <taxon>Hypocreales</taxon>
        <taxon>Hypocreaceae</taxon>
        <taxon>Trichoderma</taxon>
    </lineage>
</organism>
<dbReference type="PANTHER" id="PTHR23028">
    <property type="entry name" value="ACETYLTRANSFERASE"/>
    <property type="match status" value="1"/>
</dbReference>
<dbReference type="EMBL" id="LVVK01000016">
    <property type="protein sequence ID" value="OPB41153.1"/>
    <property type="molecule type" value="Genomic_DNA"/>
</dbReference>
<dbReference type="PANTHER" id="PTHR23028:SF134">
    <property type="entry name" value="PUTATIVE (AFU_ORTHOLOGUE AFUA_4G08520)-RELATED"/>
    <property type="match status" value="1"/>
</dbReference>
<keyword evidence="1" id="KW-1133">Transmembrane helix</keyword>
<dbReference type="OrthoDB" id="5819582at2759"/>
<evidence type="ECO:0000256" key="1">
    <source>
        <dbReference type="SAM" id="Phobius"/>
    </source>
</evidence>
<dbReference type="Pfam" id="PF16155">
    <property type="entry name" value="PnbB"/>
    <property type="match status" value="1"/>
</dbReference>
<gene>
    <name evidence="3" type="ORF">A0O28_0108500</name>
</gene>
<feature type="transmembrane region" description="Helical" evidence="1">
    <location>
        <begin position="105"/>
        <end position="128"/>
    </location>
</feature>
<keyword evidence="1" id="KW-0812">Transmembrane</keyword>